<dbReference type="RefSeq" id="WP_038559537.1">
    <property type="nucleotide sequence ID" value="NZ_CP007481.1"/>
</dbReference>
<evidence type="ECO:0000313" key="2">
    <source>
        <dbReference type="Proteomes" id="UP000023755"/>
    </source>
</evidence>
<protein>
    <submittedName>
        <fullName evidence="1">Ribosome-binding factor A family protein</fullName>
    </submittedName>
</protein>
<dbReference type="HOGENOM" id="CLU_2423918_0_0_5"/>
<keyword evidence="2" id="KW-1185">Reference proteome</keyword>
<dbReference type="Proteomes" id="UP000023755">
    <property type="component" value="Chromosome"/>
</dbReference>
<dbReference type="STRING" id="1286528.NHE_0499"/>
<dbReference type="AlphaFoldDB" id="X5H4F1"/>
<name>X5H4F1_9RICK</name>
<dbReference type="SUPFAM" id="SSF89919">
    <property type="entry name" value="Ribosome-binding factor A, RbfA"/>
    <property type="match status" value="1"/>
</dbReference>
<dbReference type="KEGG" id="nhm:NHE_0499"/>
<organism evidence="1 2">
    <name type="scientific">Neorickettsia helminthoeca str. Oregon</name>
    <dbReference type="NCBI Taxonomy" id="1286528"/>
    <lineage>
        <taxon>Bacteria</taxon>
        <taxon>Pseudomonadati</taxon>
        <taxon>Pseudomonadota</taxon>
        <taxon>Alphaproteobacteria</taxon>
        <taxon>Rickettsiales</taxon>
        <taxon>Anaplasmataceae</taxon>
        <taxon>Neorickettsia</taxon>
    </lineage>
</organism>
<dbReference type="Gene3D" id="3.30.300.20">
    <property type="match status" value="1"/>
</dbReference>
<dbReference type="InterPro" id="IPR023799">
    <property type="entry name" value="RbfA_dom_sf"/>
</dbReference>
<reference evidence="1 2" key="1">
    <citation type="submission" date="2014-03" db="EMBL/GenBank/DDBJ databases">
        <title>Sequencing and Comparison of Genomes and Transcriptome Profiles of Human Ehrlichiosis Agents.</title>
        <authorList>
            <person name="Lin M."/>
            <person name="Daugherty S.C."/>
            <person name="Nagaraj S."/>
            <person name="Cheng Z."/>
            <person name="Xiong Q."/>
            <person name="Lin F.-Y."/>
            <person name="Sengamalay N."/>
            <person name="Ott S."/>
            <person name="Godinez A."/>
            <person name="Tallon L.J."/>
            <person name="Sadzewicz L."/>
            <person name="Fraser C.M."/>
            <person name="Dunning Hotopp J.C."/>
            <person name="Rikihisa Y."/>
        </authorList>
    </citation>
    <scope>NUCLEOTIDE SEQUENCE [LARGE SCALE GENOMIC DNA]</scope>
    <source>
        <strain evidence="1 2">Oregon</strain>
    </source>
</reference>
<dbReference type="OrthoDB" id="9805051at2"/>
<evidence type="ECO:0000313" key="1">
    <source>
        <dbReference type="EMBL" id="AHX11441.1"/>
    </source>
</evidence>
<proteinExistence type="predicted"/>
<gene>
    <name evidence="1" type="ORF">NHE_0499</name>
</gene>
<dbReference type="EMBL" id="CP007481">
    <property type="protein sequence ID" value="AHX11441.1"/>
    <property type="molecule type" value="Genomic_DNA"/>
</dbReference>
<dbReference type="InterPro" id="IPR015946">
    <property type="entry name" value="KH_dom-like_a/b"/>
</dbReference>
<sequence>MNPIRKLRIESVLLKSITEIINRTFGMIATVANVTVADDSKSAVVSLYLLDASLNARDVEAAIRVRIGKSLTLRNTPKLSFVTTRKSLDAL</sequence>
<accession>X5H4F1</accession>